<evidence type="ECO:0000259" key="4">
    <source>
        <dbReference type="Pfam" id="PF02872"/>
    </source>
</evidence>
<keyword evidence="2" id="KW-0547">Nucleotide-binding</keyword>
<dbReference type="InterPro" id="IPR036907">
    <property type="entry name" value="5'-Nucleotdase_C_sf"/>
</dbReference>
<evidence type="ECO:0000313" key="6">
    <source>
        <dbReference type="Proteomes" id="UP000650511"/>
    </source>
</evidence>
<evidence type="ECO:0000313" key="5">
    <source>
        <dbReference type="EMBL" id="GGI03301.1"/>
    </source>
</evidence>
<evidence type="ECO:0000256" key="1">
    <source>
        <dbReference type="ARBA" id="ARBA00022729"/>
    </source>
</evidence>
<feature type="domain" description="5'-Nucleotidase C-terminal" evidence="4">
    <location>
        <begin position="367"/>
        <end position="542"/>
    </location>
</feature>
<dbReference type="PANTHER" id="PTHR11575">
    <property type="entry name" value="5'-NUCLEOTIDASE-RELATED"/>
    <property type="match status" value="1"/>
</dbReference>
<dbReference type="GO" id="GO:0046872">
    <property type="term" value="F:metal ion binding"/>
    <property type="evidence" value="ECO:0007669"/>
    <property type="project" value="InterPro"/>
</dbReference>
<dbReference type="GO" id="GO:0000166">
    <property type="term" value="F:nucleotide binding"/>
    <property type="evidence" value="ECO:0007669"/>
    <property type="project" value="UniProtKB-KW"/>
</dbReference>
<feature type="chain" id="PRO_5035337962" evidence="2">
    <location>
        <begin position="30"/>
        <end position="593"/>
    </location>
</feature>
<dbReference type="InterPro" id="IPR006311">
    <property type="entry name" value="TAT_signal"/>
</dbReference>
<protein>
    <submittedName>
        <fullName evidence="5">Multifunctional 2',3'-cyclic-nucleotide 2'-phosphodiesterase/5'-nucleotidase/3'-nucleotidase</fullName>
    </submittedName>
</protein>
<dbReference type="InterPro" id="IPR029052">
    <property type="entry name" value="Metallo-depent_PP-like"/>
</dbReference>
<dbReference type="InterPro" id="IPR008334">
    <property type="entry name" value="5'-Nucleotdase_C"/>
</dbReference>
<dbReference type="PROSITE" id="PS51318">
    <property type="entry name" value="TAT"/>
    <property type="match status" value="1"/>
</dbReference>
<evidence type="ECO:0000259" key="3">
    <source>
        <dbReference type="Pfam" id="PF00149"/>
    </source>
</evidence>
<reference evidence="5" key="2">
    <citation type="submission" date="2020-09" db="EMBL/GenBank/DDBJ databases">
        <authorList>
            <person name="Sun Q."/>
            <person name="Zhou Y."/>
        </authorList>
    </citation>
    <scope>NUCLEOTIDE SEQUENCE</scope>
    <source>
        <strain evidence="5">CGMCC 1.14988</strain>
    </source>
</reference>
<dbReference type="SUPFAM" id="SSF55816">
    <property type="entry name" value="5'-nucleotidase (syn. UDP-sugar hydrolase), C-terminal domain"/>
    <property type="match status" value="1"/>
</dbReference>
<organism evidence="5 6">
    <name type="scientific">Egicoccus halophilus</name>
    <dbReference type="NCBI Taxonomy" id="1670830"/>
    <lineage>
        <taxon>Bacteria</taxon>
        <taxon>Bacillati</taxon>
        <taxon>Actinomycetota</taxon>
        <taxon>Nitriliruptoria</taxon>
        <taxon>Egicoccales</taxon>
        <taxon>Egicoccaceae</taxon>
        <taxon>Egicoccus</taxon>
    </lineage>
</organism>
<dbReference type="InterPro" id="IPR006146">
    <property type="entry name" value="5'-Nucleotdase_CS"/>
</dbReference>
<keyword evidence="2" id="KW-0378">Hydrolase</keyword>
<dbReference type="RefSeq" id="WP_130648362.1">
    <property type="nucleotide sequence ID" value="NZ_BMHA01000001.1"/>
</dbReference>
<dbReference type="PROSITE" id="PS00785">
    <property type="entry name" value="5_NUCLEOTIDASE_1"/>
    <property type="match status" value="1"/>
</dbReference>
<dbReference type="Gene3D" id="3.90.780.10">
    <property type="entry name" value="5'-Nucleotidase, C-terminal domain"/>
    <property type="match status" value="1"/>
</dbReference>
<dbReference type="Proteomes" id="UP000650511">
    <property type="component" value="Unassembled WGS sequence"/>
</dbReference>
<proteinExistence type="inferred from homology"/>
<dbReference type="Gene3D" id="3.60.21.10">
    <property type="match status" value="1"/>
</dbReference>
<dbReference type="SUPFAM" id="SSF56300">
    <property type="entry name" value="Metallo-dependent phosphatases"/>
    <property type="match status" value="1"/>
</dbReference>
<keyword evidence="1 2" id="KW-0732">Signal</keyword>
<gene>
    <name evidence="5" type="ORF">GCM10011354_03350</name>
</gene>
<accession>A0A8J3A728</accession>
<dbReference type="GO" id="GO:0030288">
    <property type="term" value="C:outer membrane-bounded periplasmic space"/>
    <property type="evidence" value="ECO:0007669"/>
    <property type="project" value="TreeGrafter"/>
</dbReference>
<feature type="signal peptide" evidence="2">
    <location>
        <begin position="1"/>
        <end position="29"/>
    </location>
</feature>
<dbReference type="AlphaFoldDB" id="A0A8J3A728"/>
<dbReference type="EMBL" id="BMHA01000001">
    <property type="protein sequence ID" value="GGI03301.1"/>
    <property type="molecule type" value="Genomic_DNA"/>
</dbReference>
<keyword evidence="6" id="KW-1185">Reference proteome</keyword>
<dbReference type="Pfam" id="PF02872">
    <property type="entry name" value="5_nucleotid_C"/>
    <property type="match status" value="1"/>
</dbReference>
<comment type="caution">
    <text evidence="5">The sequence shown here is derived from an EMBL/GenBank/DDBJ whole genome shotgun (WGS) entry which is preliminary data.</text>
</comment>
<evidence type="ECO:0000256" key="2">
    <source>
        <dbReference type="RuleBase" id="RU362119"/>
    </source>
</evidence>
<dbReference type="InterPro" id="IPR004843">
    <property type="entry name" value="Calcineurin-like_PHP"/>
</dbReference>
<dbReference type="InterPro" id="IPR006179">
    <property type="entry name" value="5_nucleotidase/apyrase"/>
</dbReference>
<sequence length="593" mass="63712">MTTSSRRRVPGVTAFAVLLALLLGAPALAQPTNPRAVQNHTAEITLMATADVHGRVLNVDYLNDRPFTPARGFSRLSSLVNEVRAEKGAEQTLLLDIGDSIQGTVLGAYYARREPTADGVPNPVATAMNAIGYDAMVVGNHEFNFGLPHLYAFRDQLDAPLLGANVLEAGTDRPAFEPYVIETVNLRGHKPIKVGVLGLTTPGSALWDRTHVEGQLDFVDGLETAKAYVPRLRAAGADVVVAAIHAGMGSGSSYGDLLPHPENFGRAVAEQVPGIDVVLPAHSHTRIDEQFVTNQQTGERVLVTQPGSHGQHLSVADLQLRMVRGQWTVVSKRAETRAADTVADDPAIVDLVAEQHQRVVDYVNAPIGTSLERLSMEAADYLDVPIMDLINTVQAEAVEAGIAGTAWADLPVLSITAPLARSAAIPQGNVSVRDVAAVYVYENTLRGVVLDGQQVADYLESSAAYFRQVDSSGPHRRAQVAGTVPTYCYDVIDGVSYDIDLSRPVGQRITNLTFDGEPIDPQAEFVLAINNYRHGGGCGHPHVTDAPIAFFGNPDVQDLLIEWIQSRDVVDPADFASIDWRLVHQGTPVTVVP</sequence>
<dbReference type="PANTHER" id="PTHR11575:SF6">
    <property type="entry name" value="2',3'-CYCLIC-NUCLEOTIDE 2'-PHOSPHODIESTERASE_3'-NUCLEOTIDASE"/>
    <property type="match status" value="1"/>
</dbReference>
<comment type="similarity">
    <text evidence="2">Belongs to the 5'-nucleotidase family.</text>
</comment>
<dbReference type="Pfam" id="PF00149">
    <property type="entry name" value="Metallophos"/>
    <property type="match status" value="1"/>
</dbReference>
<name>A0A8J3A728_9ACTN</name>
<dbReference type="GO" id="GO:0009166">
    <property type="term" value="P:nucleotide catabolic process"/>
    <property type="evidence" value="ECO:0007669"/>
    <property type="project" value="InterPro"/>
</dbReference>
<dbReference type="PRINTS" id="PR01607">
    <property type="entry name" value="APYRASEFAMLY"/>
</dbReference>
<reference evidence="5" key="1">
    <citation type="journal article" date="2014" name="Int. J. Syst. Evol. Microbiol.">
        <title>Complete genome sequence of Corynebacterium casei LMG S-19264T (=DSM 44701T), isolated from a smear-ripened cheese.</title>
        <authorList>
            <consortium name="US DOE Joint Genome Institute (JGI-PGF)"/>
            <person name="Walter F."/>
            <person name="Albersmeier A."/>
            <person name="Kalinowski J."/>
            <person name="Ruckert C."/>
        </authorList>
    </citation>
    <scope>NUCLEOTIDE SEQUENCE</scope>
    <source>
        <strain evidence="5">CGMCC 1.14988</strain>
    </source>
</reference>
<dbReference type="OrthoDB" id="1016457at2"/>
<dbReference type="GO" id="GO:0016788">
    <property type="term" value="F:hydrolase activity, acting on ester bonds"/>
    <property type="evidence" value="ECO:0007669"/>
    <property type="project" value="InterPro"/>
</dbReference>
<feature type="domain" description="Calcineurin-like phosphoesterase" evidence="3">
    <location>
        <begin position="45"/>
        <end position="285"/>
    </location>
</feature>
<dbReference type="PROSITE" id="PS00786">
    <property type="entry name" value="5_NUCLEOTIDASE_2"/>
    <property type="match status" value="1"/>
</dbReference>